<evidence type="ECO:0000313" key="2">
    <source>
        <dbReference type="Proteomes" id="UP000790377"/>
    </source>
</evidence>
<dbReference type="EMBL" id="MU267629">
    <property type="protein sequence ID" value="KAH7913504.1"/>
    <property type="molecule type" value="Genomic_DNA"/>
</dbReference>
<accession>A0ACB8AKQ6</accession>
<proteinExistence type="predicted"/>
<gene>
    <name evidence="1" type="ORF">BJ138DRAFT_1145859</name>
</gene>
<sequence length="226" mass="22672">MRSFGSLSLLFTAALSAFTYAAPAVSTDASAVLNKVSGAAGDVKPDVLSSTPALASRDDTPQSIAVIFTTAQAQLEPLTEKLTSITSEDATLDNITPIVAEIKTCLLTATGSLKLLVGADLSVILAPVEGTVALTVAAVGELVGGLLCLIFAAVGCLLNVVVGDVRAAVLPLLVDLCGVVAGLLQVVLGLVGGLLAVVLTILTPTVLAVIKLLGSVDLLTCLGIKL</sequence>
<protein>
    <submittedName>
        <fullName evidence="1">Uncharacterized protein</fullName>
    </submittedName>
</protein>
<dbReference type="Proteomes" id="UP000790377">
    <property type="component" value="Unassembled WGS sequence"/>
</dbReference>
<comment type="caution">
    <text evidence="1">The sequence shown here is derived from an EMBL/GenBank/DDBJ whole genome shotgun (WGS) entry which is preliminary data.</text>
</comment>
<reference evidence="1" key="1">
    <citation type="journal article" date="2021" name="New Phytol.">
        <title>Evolutionary innovations through gain and loss of genes in the ectomycorrhizal Boletales.</title>
        <authorList>
            <person name="Wu G."/>
            <person name="Miyauchi S."/>
            <person name="Morin E."/>
            <person name="Kuo A."/>
            <person name="Drula E."/>
            <person name="Varga T."/>
            <person name="Kohler A."/>
            <person name="Feng B."/>
            <person name="Cao Y."/>
            <person name="Lipzen A."/>
            <person name="Daum C."/>
            <person name="Hundley H."/>
            <person name="Pangilinan J."/>
            <person name="Johnson J."/>
            <person name="Barry K."/>
            <person name="LaButti K."/>
            <person name="Ng V."/>
            <person name="Ahrendt S."/>
            <person name="Min B."/>
            <person name="Choi I.G."/>
            <person name="Park H."/>
            <person name="Plett J.M."/>
            <person name="Magnuson J."/>
            <person name="Spatafora J.W."/>
            <person name="Nagy L.G."/>
            <person name="Henrissat B."/>
            <person name="Grigoriev I.V."/>
            <person name="Yang Z.L."/>
            <person name="Xu J."/>
            <person name="Martin F.M."/>
        </authorList>
    </citation>
    <scope>NUCLEOTIDE SEQUENCE</scope>
    <source>
        <strain evidence="1">ATCC 28755</strain>
    </source>
</reference>
<name>A0ACB8AKQ6_9AGAM</name>
<evidence type="ECO:0000313" key="1">
    <source>
        <dbReference type="EMBL" id="KAH7913504.1"/>
    </source>
</evidence>
<organism evidence="1 2">
    <name type="scientific">Hygrophoropsis aurantiaca</name>
    <dbReference type="NCBI Taxonomy" id="72124"/>
    <lineage>
        <taxon>Eukaryota</taxon>
        <taxon>Fungi</taxon>
        <taxon>Dikarya</taxon>
        <taxon>Basidiomycota</taxon>
        <taxon>Agaricomycotina</taxon>
        <taxon>Agaricomycetes</taxon>
        <taxon>Agaricomycetidae</taxon>
        <taxon>Boletales</taxon>
        <taxon>Coniophorineae</taxon>
        <taxon>Hygrophoropsidaceae</taxon>
        <taxon>Hygrophoropsis</taxon>
    </lineage>
</organism>
<keyword evidence="2" id="KW-1185">Reference proteome</keyword>